<reference evidence="2" key="1">
    <citation type="journal article" date="2019" name="bioRxiv">
        <title>The Genome of the Zebra Mussel, Dreissena polymorpha: A Resource for Invasive Species Research.</title>
        <authorList>
            <person name="McCartney M.A."/>
            <person name="Auch B."/>
            <person name="Kono T."/>
            <person name="Mallez S."/>
            <person name="Zhang Y."/>
            <person name="Obille A."/>
            <person name="Becker A."/>
            <person name="Abrahante J.E."/>
            <person name="Garbe J."/>
            <person name="Badalamenti J.P."/>
            <person name="Herman A."/>
            <person name="Mangelson H."/>
            <person name="Liachko I."/>
            <person name="Sullivan S."/>
            <person name="Sone E.D."/>
            <person name="Koren S."/>
            <person name="Silverstein K.A.T."/>
            <person name="Beckman K.B."/>
            <person name="Gohl D.M."/>
        </authorList>
    </citation>
    <scope>NUCLEOTIDE SEQUENCE</scope>
    <source>
        <strain evidence="2">Duluth1</strain>
        <tissue evidence="2">Whole animal</tissue>
    </source>
</reference>
<accession>A0A9D4S4V8</accession>
<organism evidence="2 3">
    <name type="scientific">Dreissena polymorpha</name>
    <name type="common">Zebra mussel</name>
    <name type="synonym">Mytilus polymorpha</name>
    <dbReference type="NCBI Taxonomy" id="45954"/>
    <lineage>
        <taxon>Eukaryota</taxon>
        <taxon>Metazoa</taxon>
        <taxon>Spiralia</taxon>
        <taxon>Lophotrochozoa</taxon>
        <taxon>Mollusca</taxon>
        <taxon>Bivalvia</taxon>
        <taxon>Autobranchia</taxon>
        <taxon>Heteroconchia</taxon>
        <taxon>Euheterodonta</taxon>
        <taxon>Imparidentia</taxon>
        <taxon>Neoheterodontei</taxon>
        <taxon>Myida</taxon>
        <taxon>Dreissenoidea</taxon>
        <taxon>Dreissenidae</taxon>
        <taxon>Dreissena</taxon>
    </lineage>
</organism>
<sequence>MLKLEQINKHKPTNRQGKNNMSPTIVMGDIKSSTKTNICVSWPAASAAECALNWKDCKNRAAVMSYFFHQPNLL</sequence>
<dbReference type="AlphaFoldDB" id="A0A9D4S4V8"/>
<evidence type="ECO:0000313" key="3">
    <source>
        <dbReference type="Proteomes" id="UP000828390"/>
    </source>
</evidence>
<evidence type="ECO:0000313" key="2">
    <source>
        <dbReference type="EMBL" id="KAH3890655.1"/>
    </source>
</evidence>
<keyword evidence="3" id="KW-1185">Reference proteome</keyword>
<name>A0A9D4S4V8_DREPO</name>
<gene>
    <name evidence="2" type="ORF">DPMN_014740</name>
</gene>
<feature type="region of interest" description="Disordered" evidence="1">
    <location>
        <begin position="1"/>
        <end position="24"/>
    </location>
</feature>
<reference evidence="2" key="2">
    <citation type="submission" date="2020-11" db="EMBL/GenBank/DDBJ databases">
        <authorList>
            <person name="McCartney M.A."/>
            <person name="Auch B."/>
            <person name="Kono T."/>
            <person name="Mallez S."/>
            <person name="Becker A."/>
            <person name="Gohl D.M."/>
            <person name="Silverstein K.A.T."/>
            <person name="Koren S."/>
            <person name="Bechman K.B."/>
            <person name="Herman A."/>
            <person name="Abrahante J.E."/>
            <person name="Garbe J."/>
        </authorList>
    </citation>
    <scope>NUCLEOTIDE SEQUENCE</scope>
    <source>
        <strain evidence="2">Duluth1</strain>
        <tissue evidence="2">Whole animal</tissue>
    </source>
</reference>
<dbReference type="EMBL" id="JAIWYP010000001">
    <property type="protein sequence ID" value="KAH3890655.1"/>
    <property type="molecule type" value="Genomic_DNA"/>
</dbReference>
<feature type="compositionally biased region" description="Polar residues" evidence="1">
    <location>
        <begin position="14"/>
        <end position="23"/>
    </location>
</feature>
<proteinExistence type="predicted"/>
<comment type="caution">
    <text evidence="2">The sequence shown here is derived from an EMBL/GenBank/DDBJ whole genome shotgun (WGS) entry which is preliminary data.</text>
</comment>
<evidence type="ECO:0000256" key="1">
    <source>
        <dbReference type="SAM" id="MobiDB-lite"/>
    </source>
</evidence>
<dbReference type="Proteomes" id="UP000828390">
    <property type="component" value="Unassembled WGS sequence"/>
</dbReference>
<protein>
    <submittedName>
        <fullName evidence="2">Uncharacterized protein</fullName>
    </submittedName>
</protein>